<evidence type="ECO:0000256" key="1">
    <source>
        <dbReference type="SAM" id="Phobius"/>
    </source>
</evidence>
<name>A0A1G7S518_9SPHI</name>
<protein>
    <submittedName>
        <fullName evidence="2">Uncharacterized protein</fullName>
    </submittedName>
</protein>
<keyword evidence="3" id="KW-1185">Reference proteome</keyword>
<dbReference type="OrthoDB" id="9978106at2"/>
<dbReference type="AlphaFoldDB" id="A0A1G7S518"/>
<proteinExistence type="predicted"/>
<gene>
    <name evidence="2" type="ORF">SAMN05421827_10440</name>
</gene>
<keyword evidence="1" id="KW-1133">Transmembrane helix</keyword>
<accession>A0A1G7S518</accession>
<evidence type="ECO:0000313" key="3">
    <source>
        <dbReference type="Proteomes" id="UP000199643"/>
    </source>
</evidence>
<keyword evidence="1" id="KW-0812">Transmembrane</keyword>
<dbReference type="Proteomes" id="UP000199643">
    <property type="component" value="Unassembled WGS sequence"/>
</dbReference>
<dbReference type="EMBL" id="FNCH01000004">
    <property type="protein sequence ID" value="SDG18078.1"/>
    <property type="molecule type" value="Genomic_DNA"/>
</dbReference>
<feature type="transmembrane region" description="Helical" evidence="1">
    <location>
        <begin position="27"/>
        <end position="52"/>
    </location>
</feature>
<organism evidence="2 3">
    <name type="scientific">Pedobacter terrae</name>
    <dbReference type="NCBI Taxonomy" id="405671"/>
    <lineage>
        <taxon>Bacteria</taxon>
        <taxon>Pseudomonadati</taxon>
        <taxon>Bacteroidota</taxon>
        <taxon>Sphingobacteriia</taxon>
        <taxon>Sphingobacteriales</taxon>
        <taxon>Sphingobacteriaceae</taxon>
        <taxon>Pedobacter</taxon>
    </lineage>
</organism>
<evidence type="ECO:0000313" key="2">
    <source>
        <dbReference type="EMBL" id="SDG18078.1"/>
    </source>
</evidence>
<reference evidence="3" key="1">
    <citation type="submission" date="2016-10" db="EMBL/GenBank/DDBJ databases">
        <authorList>
            <person name="Varghese N."/>
            <person name="Submissions S."/>
        </authorList>
    </citation>
    <scope>NUCLEOTIDE SEQUENCE [LARGE SCALE GENOMIC DNA]</scope>
    <source>
        <strain evidence="3">DSM 17933</strain>
    </source>
</reference>
<sequence length="89" mass="9345">MACIAIYVSSRFPFYPDEKSGCSLHPIAIGSGLCGPLGGAIFGWVLIAQIFVPKPGRSGSPRLQFGAIADNGAAAPETLLNVHFQISNR</sequence>
<keyword evidence="1" id="KW-0472">Membrane</keyword>